<evidence type="ECO:0000256" key="1">
    <source>
        <dbReference type="SAM" id="MobiDB-lite"/>
    </source>
</evidence>
<feature type="domain" description="PUB" evidence="2">
    <location>
        <begin position="222"/>
        <end position="300"/>
    </location>
</feature>
<dbReference type="SUPFAM" id="SSF143503">
    <property type="entry name" value="PUG domain-like"/>
    <property type="match status" value="2"/>
</dbReference>
<dbReference type="PANTHER" id="PTHR23153:SF38">
    <property type="entry name" value="UBX DOMAIN-CONTAINING PROTEIN 6"/>
    <property type="match status" value="1"/>
</dbReference>
<dbReference type="SMART" id="SM00580">
    <property type="entry name" value="PUG"/>
    <property type="match status" value="2"/>
</dbReference>
<dbReference type="InterPro" id="IPR036339">
    <property type="entry name" value="PUB-like_dom_sf"/>
</dbReference>
<dbReference type="AlphaFoldDB" id="A0A1G4IEQ1"/>
<reference evidence="3" key="1">
    <citation type="submission" date="2016-09" db="EMBL/GenBank/DDBJ databases">
        <authorList>
            <person name="Hebert L."/>
            <person name="Moumen B."/>
        </authorList>
    </citation>
    <scope>NUCLEOTIDE SEQUENCE [LARGE SCALE GENOMIC DNA]</scope>
    <source>
        <strain evidence="3">OVI</strain>
    </source>
</reference>
<proteinExistence type="predicted"/>
<dbReference type="PANTHER" id="PTHR23153">
    <property type="entry name" value="UBX-RELATED"/>
    <property type="match status" value="1"/>
</dbReference>
<name>A0A1G4IEQ1_TRYEQ</name>
<sequence>MSSLSGELLQLIDLFKSGALTEEEFKAAKDITIKRHGQPIETEQCRGPQPPQTAPPRQVADISGFGEDVIGRLQRQCAYDILETVVRNLQQFPNEARYRRLRCNNSKLQSQLFCVPGATTFLASLGFVASDDETDCPGDECLVLPHAPQQQLLDQALQAISYLRRREEDARANEPNYVQLRQNLRLEVRRERCEKAKAVGELRSYIAQEFSADDAGDGLYTSASNIETLRTALTNMILHPMEEKYRRLRLRNRVVYKSVVQQRGALELLVEYAGGKLVEESGESALVFRDESGATERELQYALRVLDEVEASVRAAREELRQRDYEEARRAMRAELLNARRMGEQQKRQCENEEARQVSDATKREGEGAPQLQGHRVPLKEAVKILMGKGGDSRFGYREE</sequence>
<feature type="domain" description="PUB" evidence="2">
    <location>
        <begin position="74"/>
        <end position="152"/>
    </location>
</feature>
<feature type="region of interest" description="Disordered" evidence="1">
    <location>
        <begin position="342"/>
        <end position="377"/>
    </location>
</feature>
<protein>
    <submittedName>
        <fullName evidence="3">PUB domain containing protein, putative</fullName>
    </submittedName>
</protein>
<dbReference type="EMBL" id="CZPT02001525">
    <property type="protein sequence ID" value="SCU70736.1"/>
    <property type="molecule type" value="Genomic_DNA"/>
</dbReference>
<dbReference type="Pfam" id="PF09409">
    <property type="entry name" value="PUB"/>
    <property type="match status" value="2"/>
</dbReference>
<dbReference type="CDD" id="cd09212">
    <property type="entry name" value="PUB"/>
    <property type="match status" value="2"/>
</dbReference>
<dbReference type="GO" id="GO:0005737">
    <property type="term" value="C:cytoplasm"/>
    <property type="evidence" value="ECO:0007669"/>
    <property type="project" value="TreeGrafter"/>
</dbReference>
<gene>
    <name evidence="3" type="ORF">TEOVI_000231000</name>
</gene>
<accession>A0A1G4IEQ1</accession>
<evidence type="ECO:0000259" key="2">
    <source>
        <dbReference type="Pfam" id="PF09409"/>
    </source>
</evidence>
<feature type="compositionally biased region" description="Basic and acidic residues" evidence="1">
    <location>
        <begin position="342"/>
        <end position="367"/>
    </location>
</feature>
<dbReference type="GeneID" id="92376250"/>
<evidence type="ECO:0000313" key="4">
    <source>
        <dbReference type="Proteomes" id="UP000195570"/>
    </source>
</evidence>
<dbReference type="VEuPathDB" id="TriTrypDB:TEOVI_000231000"/>
<dbReference type="InterPro" id="IPR018997">
    <property type="entry name" value="PUB_domain"/>
</dbReference>
<organism evidence="3 4">
    <name type="scientific">Trypanosoma equiperdum</name>
    <dbReference type="NCBI Taxonomy" id="5694"/>
    <lineage>
        <taxon>Eukaryota</taxon>
        <taxon>Discoba</taxon>
        <taxon>Euglenozoa</taxon>
        <taxon>Kinetoplastea</taxon>
        <taxon>Metakinetoplastina</taxon>
        <taxon>Trypanosomatida</taxon>
        <taxon>Trypanosomatidae</taxon>
        <taxon>Trypanosoma</taxon>
    </lineage>
</organism>
<keyword evidence="4" id="KW-1185">Reference proteome</keyword>
<dbReference type="RefSeq" id="XP_067081502.1">
    <property type="nucleotide sequence ID" value="XM_067225401.1"/>
</dbReference>
<dbReference type="Proteomes" id="UP000195570">
    <property type="component" value="Unassembled WGS sequence"/>
</dbReference>
<evidence type="ECO:0000313" key="3">
    <source>
        <dbReference type="EMBL" id="SCU70736.1"/>
    </source>
</evidence>
<comment type="caution">
    <text evidence="3">The sequence shown here is derived from an EMBL/GenBank/DDBJ whole genome shotgun (WGS) entry which is preliminary data.</text>
</comment>
<dbReference type="Gene3D" id="1.20.58.2190">
    <property type="match status" value="2"/>
</dbReference>